<dbReference type="Proteomes" id="UP000541857">
    <property type="component" value="Unassembled WGS sequence"/>
</dbReference>
<comment type="caution">
    <text evidence="1">The sequence shown here is derived from an EMBL/GenBank/DDBJ whole genome shotgun (WGS) entry which is preliminary data.</text>
</comment>
<proteinExistence type="predicted"/>
<keyword evidence="2" id="KW-1185">Reference proteome</keyword>
<dbReference type="AlphaFoldDB" id="A0A7W2M4I9"/>
<dbReference type="EMBL" id="JACGLT010000004">
    <property type="protein sequence ID" value="MBA6152573.1"/>
    <property type="molecule type" value="Genomic_DNA"/>
</dbReference>
<name>A0A7W2M4I9_9FLAO</name>
<protein>
    <recommendedName>
        <fullName evidence="3">DUF4097 domain-containing protein</fullName>
    </recommendedName>
</protein>
<evidence type="ECO:0000313" key="1">
    <source>
        <dbReference type="EMBL" id="MBA6152573.1"/>
    </source>
</evidence>
<evidence type="ECO:0008006" key="3">
    <source>
        <dbReference type="Google" id="ProtNLM"/>
    </source>
</evidence>
<evidence type="ECO:0000313" key="2">
    <source>
        <dbReference type="Proteomes" id="UP000541857"/>
    </source>
</evidence>
<organism evidence="1 2">
    <name type="scientific">Gelidibacter maritimus</name>
    <dbReference type="NCBI Taxonomy" id="2761487"/>
    <lineage>
        <taxon>Bacteria</taxon>
        <taxon>Pseudomonadati</taxon>
        <taxon>Bacteroidota</taxon>
        <taxon>Flavobacteriia</taxon>
        <taxon>Flavobacteriales</taxon>
        <taxon>Flavobacteriaceae</taxon>
        <taxon>Gelidibacter</taxon>
    </lineage>
</organism>
<accession>A0A7W2M4I9</accession>
<dbReference type="RefSeq" id="WP_182204351.1">
    <property type="nucleotide sequence ID" value="NZ_JACGLT010000004.1"/>
</dbReference>
<gene>
    <name evidence="1" type="ORF">H3Z82_07530</name>
</gene>
<sequence length="360" mass="40670">MKTKSHFFVIFLFLSHLTFYGNGWKGKHTKEKTIKKEYVVNSDALLKISNSYGNINIITHSGKTVSIEVNIKTNGNNLDKVQEKLDNINVDFQASSTMVSAKTIFDKNKSSSWWSWGRNNTVTMEINYLVKLPMSNSVDLNNDYGSINLDRLDGHAKINCDYGKITTKELMADNNSITFDYTNNSYFEYIKSGKINADYSSFTVAKTKNLDINADYTKSVVEIAENVNYTCDYGSVTVEKANNVKGNGDYLTARFGEIYKNIQIVADYGSIKIDKMTANAGHVTIDSDYTGVTIGYDSNYQFKFDIKLDYASLRGADDFQFIKKKVDSNDKYYQGYHGDANANNHIKITSDYGSVTFKKN</sequence>
<reference evidence="1 2" key="1">
    <citation type="submission" date="2020-07" db="EMBL/GenBank/DDBJ databases">
        <title>Bacterium isolated from marine sediment.</title>
        <authorList>
            <person name="Shang D."/>
        </authorList>
    </citation>
    <scope>NUCLEOTIDE SEQUENCE [LARGE SCALE GENOMIC DNA]</scope>
    <source>
        <strain evidence="1 2">F6074</strain>
    </source>
</reference>